<proteinExistence type="predicted"/>
<sequence length="198" mass="20507">MLGKTLALLAVLIVAGGPGRAGAPSALACSGLFGPDASRDRLAAAFGSGNVVPAEIGVGEGLTQKGTVIFPDDPSRRLEILWKRGSRNPSSVDTPAMLPGGVSRWSVAGVGLGSDLAAVEKANGRPFELLGFGWDYAGTVSDWKGGALDRPLAGCDILVRFSARQADADLLGDRTFSSADPRMRRTGPVVTQIGLRYD</sequence>
<reference evidence="2 3" key="1">
    <citation type="submission" date="2023-07" db="EMBL/GenBank/DDBJ databases">
        <title>Genomic Encyclopedia of Type Strains, Phase IV (KMG-IV): sequencing the most valuable type-strain genomes for metagenomic binning, comparative biology and taxonomic classification.</title>
        <authorList>
            <person name="Goeker M."/>
        </authorList>
    </citation>
    <scope>NUCLEOTIDE SEQUENCE [LARGE SCALE GENOMIC DNA]</scope>
    <source>
        <strain evidence="2 3">DSM 19619</strain>
    </source>
</reference>
<feature type="chain" id="PRO_5046038623" description="Outer membrane protein beta-barrel domain-containing protein" evidence="1">
    <location>
        <begin position="24"/>
        <end position="198"/>
    </location>
</feature>
<keyword evidence="3" id="KW-1185">Reference proteome</keyword>
<name>A0ABU0JA19_9HYPH</name>
<accession>A0ABU0JA19</accession>
<organism evidence="2 3">
    <name type="scientific">Labrys wisconsinensis</name>
    <dbReference type="NCBI Taxonomy" id="425677"/>
    <lineage>
        <taxon>Bacteria</taxon>
        <taxon>Pseudomonadati</taxon>
        <taxon>Pseudomonadota</taxon>
        <taxon>Alphaproteobacteria</taxon>
        <taxon>Hyphomicrobiales</taxon>
        <taxon>Xanthobacteraceae</taxon>
        <taxon>Labrys</taxon>
    </lineage>
</organism>
<evidence type="ECO:0000313" key="3">
    <source>
        <dbReference type="Proteomes" id="UP001242480"/>
    </source>
</evidence>
<comment type="caution">
    <text evidence="2">The sequence shown here is derived from an EMBL/GenBank/DDBJ whole genome shotgun (WGS) entry which is preliminary data.</text>
</comment>
<keyword evidence="1" id="KW-0732">Signal</keyword>
<evidence type="ECO:0000313" key="2">
    <source>
        <dbReference type="EMBL" id="MDQ0470401.1"/>
    </source>
</evidence>
<evidence type="ECO:0008006" key="4">
    <source>
        <dbReference type="Google" id="ProtNLM"/>
    </source>
</evidence>
<dbReference type="EMBL" id="JAUSVX010000006">
    <property type="protein sequence ID" value="MDQ0470401.1"/>
    <property type="molecule type" value="Genomic_DNA"/>
</dbReference>
<feature type="signal peptide" evidence="1">
    <location>
        <begin position="1"/>
        <end position="23"/>
    </location>
</feature>
<dbReference type="Proteomes" id="UP001242480">
    <property type="component" value="Unassembled WGS sequence"/>
</dbReference>
<dbReference type="RefSeq" id="WP_307274362.1">
    <property type="nucleotide sequence ID" value="NZ_JAUSVX010000006.1"/>
</dbReference>
<protein>
    <recommendedName>
        <fullName evidence="4">Outer membrane protein beta-barrel domain-containing protein</fullName>
    </recommendedName>
</protein>
<gene>
    <name evidence="2" type="ORF">QO011_003420</name>
</gene>
<evidence type="ECO:0000256" key="1">
    <source>
        <dbReference type="SAM" id="SignalP"/>
    </source>
</evidence>